<evidence type="ECO:0000313" key="10">
    <source>
        <dbReference type="Proteomes" id="UP000015105"/>
    </source>
</evidence>
<reference evidence="9" key="5">
    <citation type="journal article" date="2021" name="G3 (Bethesda)">
        <title>Aegilops tauschii genome assembly Aet v5.0 features greater sequence contiguity and improved annotation.</title>
        <authorList>
            <person name="Wang L."/>
            <person name="Zhu T."/>
            <person name="Rodriguez J.C."/>
            <person name="Deal K.R."/>
            <person name="Dubcovsky J."/>
            <person name="McGuire P.E."/>
            <person name="Lux T."/>
            <person name="Spannagl M."/>
            <person name="Mayer K.F.X."/>
            <person name="Baldrich P."/>
            <person name="Meyers B.C."/>
            <person name="Huo N."/>
            <person name="Gu Y.Q."/>
            <person name="Zhou H."/>
            <person name="Devos K.M."/>
            <person name="Bennetzen J.L."/>
            <person name="Unver T."/>
            <person name="Budak H."/>
            <person name="Gulick P.J."/>
            <person name="Galiba G."/>
            <person name="Kalapos B."/>
            <person name="Nelson D.R."/>
            <person name="Li P."/>
            <person name="You F.M."/>
            <person name="Luo M.C."/>
            <person name="Dvorak J."/>
        </authorList>
    </citation>
    <scope>NUCLEOTIDE SEQUENCE [LARGE SCALE GENOMIC DNA]</scope>
    <source>
        <strain evidence="9">cv. AL8/78</strain>
    </source>
</reference>
<protein>
    <recommendedName>
        <fullName evidence="2">chitinase</fullName>
        <ecNumber evidence="2">3.2.1.14</ecNumber>
    </recommendedName>
</protein>
<dbReference type="PANTHER" id="PTHR22595">
    <property type="entry name" value="CHITINASE-RELATED"/>
    <property type="match status" value="1"/>
</dbReference>
<accession>A0A453RKM8</accession>
<keyword evidence="3" id="KW-0378">Hydrolase</keyword>
<keyword evidence="4" id="KW-0119">Carbohydrate metabolism</keyword>
<dbReference type="GO" id="GO:0000272">
    <property type="term" value="P:polysaccharide catabolic process"/>
    <property type="evidence" value="ECO:0007669"/>
    <property type="project" value="UniProtKB-KW"/>
</dbReference>
<proteinExistence type="predicted"/>
<dbReference type="Proteomes" id="UP000015105">
    <property type="component" value="Chromosome 7D"/>
</dbReference>
<evidence type="ECO:0000313" key="9">
    <source>
        <dbReference type="EnsemblPlants" id="AET7Gv20614500.2"/>
    </source>
</evidence>
<dbReference type="GO" id="GO:0006032">
    <property type="term" value="P:chitin catabolic process"/>
    <property type="evidence" value="ECO:0007669"/>
    <property type="project" value="InterPro"/>
</dbReference>
<dbReference type="InterPro" id="IPR000726">
    <property type="entry name" value="Glyco_hydro_19_cat"/>
</dbReference>
<dbReference type="AlphaFoldDB" id="A0A453RKM8"/>
<keyword evidence="6" id="KW-0624">Polysaccharide degradation</keyword>
<evidence type="ECO:0000256" key="4">
    <source>
        <dbReference type="ARBA" id="ARBA00023277"/>
    </source>
</evidence>
<evidence type="ECO:0000256" key="6">
    <source>
        <dbReference type="ARBA" id="ARBA00023326"/>
    </source>
</evidence>
<evidence type="ECO:0000259" key="8">
    <source>
        <dbReference type="Pfam" id="PF00182"/>
    </source>
</evidence>
<evidence type="ECO:0000256" key="5">
    <source>
        <dbReference type="ARBA" id="ARBA00023295"/>
    </source>
</evidence>
<dbReference type="Gene3D" id="1.10.530.10">
    <property type="match status" value="1"/>
</dbReference>
<evidence type="ECO:0000256" key="3">
    <source>
        <dbReference type="ARBA" id="ARBA00022801"/>
    </source>
</evidence>
<reference evidence="10" key="2">
    <citation type="journal article" date="2017" name="Nat. Plants">
        <title>The Aegilops tauschii genome reveals multiple impacts of transposons.</title>
        <authorList>
            <person name="Zhao G."/>
            <person name="Zou C."/>
            <person name="Li K."/>
            <person name="Wang K."/>
            <person name="Li T."/>
            <person name="Gao L."/>
            <person name="Zhang X."/>
            <person name="Wang H."/>
            <person name="Yang Z."/>
            <person name="Liu X."/>
            <person name="Jiang W."/>
            <person name="Mao L."/>
            <person name="Kong X."/>
            <person name="Jiao Y."/>
            <person name="Jia J."/>
        </authorList>
    </citation>
    <scope>NUCLEOTIDE SEQUENCE [LARGE SCALE GENOMIC DNA]</scope>
    <source>
        <strain evidence="10">cv. AL8/78</strain>
    </source>
</reference>
<evidence type="ECO:0000256" key="1">
    <source>
        <dbReference type="ARBA" id="ARBA00000822"/>
    </source>
</evidence>
<keyword evidence="5" id="KW-0326">Glycosidase</keyword>
<dbReference type="Gramene" id="AET7Gv20614500.2">
    <property type="protein sequence ID" value="AET7Gv20614500.2"/>
    <property type="gene ID" value="AET7Gv20614500"/>
</dbReference>
<dbReference type="InterPro" id="IPR023346">
    <property type="entry name" value="Lysozyme-like_dom_sf"/>
</dbReference>
<dbReference type="Gene3D" id="3.30.20.10">
    <property type="entry name" value="Endochitinase, domain 2"/>
    <property type="match status" value="1"/>
</dbReference>
<dbReference type="GO" id="GO:0016998">
    <property type="term" value="P:cell wall macromolecule catabolic process"/>
    <property type="evidence" value="ECO:0007669"/>
    <property type="project" value="InterPro"/>
</dbReference>
<feature type="region of interest" description="Disordered" evidence="7">
    <location>
        <begin position="25"/>
        <end position="50"/>
    </location>
</feature>
<sequence>KCPGTAAAHRHPLCIDGHQPAPIPLLTSPGDHAARERSPPPTTPSFLSSSFPSSGAGPAAAMGMVRAASFLLLLALLAAADARRQKGGETACDKGWECSGSRFCCNETITDYFKAYQFEELFAKRNSSLAHATGFWDYQAFITAAALFEPRGFGTTGGREMSMKEVAAFLGHVGAKTSCGYSLADGGSLAWGLCYNHEMSPSQSYCDDSNELYRCAEGVEYYGRGTLPVYWSSLICSSVSCC</sequence>
<dbReference type="SUPFAM" id="SSF53955">
    <property type="entry name" value="Lysozyme-like"/>
    <property type="match status" value="1"/>
</dbReference>
<reference evidence="9" key="4">
    <citation type="submission" date="2019-03" db="UniProtKB">
        <authorList>
            <consortium name="EnsemblPlants"/>
        </authorList>
    </citation>
    <scope>IDENTIFICATION</scope>
</reference>
<dbReference type="CDD" id="cd00325">
    <property type="entry name" value="chitinase_GH19"/>
    <property type="match status" value="1"/>
</dbReference>
<evidence type="ECO:0000256" key="2">
    <source>
        <dbReference type="ARBA" id="ARBA00012729"/>
    </source>
</evidence>
<keyword evidence="10" id="KW-1185">Reference proteome</keyword>
<dbReference type="GO" id="GO:0008843">
    <property type="term" value="F:endochitinase activity"/>
    <property type="evidence" value="ECO:0007669"/>
    <property type="project" value="UniProtKB-EC"/>
</dbReference>
<dbReference type="EnsemblPlants" id="AET7Gv20614500.2">
    <property type="protein sequence ID" value="AET7Gv20614500.2"/>
    <property type="gene ID" value="AET7Gv20614500"/>
</dbReference>
<comment type="catalytic activity">
    <reaction evidence="1">
        <text>Random endo-hydrolysis of N-acetyl-beta-D-glucosaminide (1-&gt;4)-beta-linkages in chitin and chitodextrins.</text>
        <dbReference type="EC" id="3.2.1.14"/>
    </reaction>
</comment>
<reference evidence="10" key="1">
    <citation type="journal article" date="2014" name="Science">
        <title>Ancient hybridizations among the ancestral genomes of bread wheat.</title>
        <authorList>
            <consortium name="International Wheat Genome Sequencing Consortium,"/>
            <person name="Marcussen T."/>
            <person name="Sandve S.R."/>
            <person name="Heier L."/>
            <person name="Spannagl M."/>
            <person name="Pfeifer M."/>
            <person name="Jakobsen K.S."/>
            <person name="Wulff B.B."/>
            <person name="Steuernagel B."/>
            <person name="Mayer K.F."/>
            <person name="Olsen O.A."/>
        </authorList>
    </citation>
    <scope>NUCLEOTIDE SEQUENCE [LARGE SCALE GENOMIC DNA]</scope>
    <source>
        <strain evidence="10">cv. AL8/78</strain>
    </source>
</reference>
<name>A0A453RKM8_AEGTS</name>
<feature type="domain" description="Glycoside hydrolase family 19 catalytic" evidence="8">
    <location>
        <begin position="117"/>
        <end position="231"/>
    </location>
</feature>
<dbReference type="PANTHER" id="PTHR22595:SF96">
    <property type="entry name" value="CHITINASE"/>
    <property type="match status" value="1"/>
</dbReference>
<organism evidence="9 10">
    <name type="scientific">Aegilops tauschii subsp. strangulata</name>
    <name type="common">Goatgrass</name>
    <dbReference type="NCBI Taxonomy" id="200361"/>
    <lineage>
        <taxon>Eukaryota</taxon>
        <taxon>Viridiplantae</taxon>
        <taxon>Streptophyta</taxon>
        <taxon>Embryophyta</taxon>
        <taxon>Tracheophyta</taxon>
        <taxon>Spermatophyta</taxon>
        <taxon>Magnoliopsida</taxon>
        <taxon>Liliopsida</taxon>
        <taxon>Poales</taxon>
        <taxon>Poaceae</taxon>
        <taxon>BOP clade</taxon>
        <taxon>Pooideae</taxon>
        <taxon>Triticodae</taxon>
        <taxon>Triticeae</taxon>
        <taxon>Triticinae</taxon>
        <taxon>Aegilops</taxon>
    </lineage>
</organism>
<dbReference type="Pfam" id="PF00182">
    <property type="entry name" value="Glyco_hydro_19"/>
    <property type="match status" value="1"/>
</dbReference>
<dbReference type="EC" id="3.2.1.14" evidence="2"/>
<reference evidence="9" key="3">
    <citation type="journal article" date="2017" name="Nature">
        <title>Genome sequence of the progenitor of the wheat D genome Aegilops tauschii.</title>
        <authorList>
            <person name="Luo M.C."/>
            <person name="Gu Y.Q."/>
            <person name="Puiu D."/>
            <person name="Wang H."/>
            <person name="Twardziok S.O."/>
            <person name="Deal K.R."/>
            <person name="Huo N."/>
            <person name="Zhu T."/>
            <person name="Wang L."/>
            <person name="Wang Y."/>
            <person name="McGuire P.E."/>
            <person name="Liu S."/>
            <person name="Long H."/>
            <person name="Ramasamy R.K."/>
            <person name="Rodriguez J.C."/>
            <person name="Van S.L."/>
            <person name="Yuan L."/>
            <person name="Wang Z."/>
            <person name="Xia Z."/>
            <person name="Xiao L."/>
            <person name="Anderson O.D."/>
            <person name="Ouyang S."/>
            <person name="Liang Y."/>
            <person name="Zimin A.V."/>
            <person name="Pertea G."/>
            <person name="Qi P."/>
            <person name="Bennetzen J.L."/>
            <person name="Dai X."/>
            <person name="Dawson M.W."/>
            <person name="Muller H.G."/>
            <person name="Kugler K."/>
            <person name="Rivarola-Duarte L."/>
            <person name="Spannagl M."/>
            <person name="Mayer K.F.X."/>
            <person name="Lu F.H."/>
            <person name="Bevan M.W."/>
            <person name="Leroy P."/>
            <person name="Li P."/>
            <person name="You F.M."/>
            <person name="Sun Q."/>
            <person name="Liu Z."/>
            <person name="Lyons E."/>
            <person name="Wicker T."/>
            <person name="Salzberg S.L."/>
            <person name="Devos K.M."/>
            <person name="Dvorak J."/>
        </authorList>
    </citation>
    <scope>NUCLEOTIDE SEQUENCE [LARGE SCALE GENOMIC DNA]</scope>
    <source>
        <strain evidence="9">cv. AL8/78</strain>
    </source>
</reference>
<evidence type="ECO:0000256" key="7">
    <source>
        <dbReference type="SAM" id="MobiDB-lite"/>
    </source>
</evidence>